<keyword evidence="2 4" id="KW-0442">Lipid degradation</keyword>
<dbReference type="InterPro" id="IPR016035">
    <property type="entry name" value="Acyl_Trfase/lysoPLipase"/>
</dbReference>
<evidence type="ECO:0000256" key="3">
    <source>
        <dbReference type="ARBA" id="ARBA00023098"/>
    </source>
</evidence>
<sequence length="298" mass="31807">MRRRPLRIGIALGGGGARGLAHIHVLEALDDLGLKPVRVTGSSIGAVIGAGYASGMPARDIRAYMLDCFTSPRIVIGRLWQTRPVSLQEFLADGGFRIGQLNARRVIMAFMPPDVPLTFEELAIPLGVMATDFYARAECELDSGELRSAIAASAAIPAIFRPVRRDGRLLVDGGIYNPLPFDRLKDVADVTIAVDVNGGPEGDKGRVPTPVQAMIGASQLTMQSIIDAKLIVSPPSLLFRPPVSAYGVLDFLRSREILTATEGLREEAKRAISRHLEHRLKGGGEALARLSAAAAASA</sequence>
<evidence type="ECO:0000256" key="2">
    <source>
        <dbReference type="ARBA" id="ARBA00022963"/>
    </source>
</evidence>
<evidence type="ECO:0000313" key="7">
    <source>
        <dbReference type="Proteomes" id="UP000664288"/>
    </source>
</evidence>
<dbReference type="Pfam" id="PF01734">
    <property type="entry name" value="Patatin"/>
    <property type="match status" value="1"/>
</dbReference>
<evidence type="ECO:0000259" key="5">
    <source>
        <dbReference type="PROSITE" id="PS51635"/>
    </source>
</evidence>
<keyword evidence="7" id="KW-1185">Reference proteome</keyword>
<dbReference type="PANTHER" id="PTHR14226:SF76">
    <property type="entry name" value="NTE FAMILY PROTEIN RSSA"/>
    <property type="match status" value="1"/>
</dbReference>
<reference evidence="6 7" key="1">
    <citation type="submission" date="2021-03" db="EMBL/GenBank/DDBJ databases">
        <title>Whole genome sequence of Jiella sp. MQZ13P-4.</title>
        <authorList>
            <person name="Tuo L."/>
        </authorList>
    </citation>
    <scope>NUCLEOTIDE SEQUENCE [LARGE SCALE GENOMIC DNA]</scope>
    <source>
        <strain evidence="6 7">MQZ13P-4</strain>
    </source>
</reference>
<feature type="short sequence motif" description="DGA/G" evidence="4">
    <location>
        <begin position="172"/>
        <end position="174"/>
    </location>
</feature>
<evidence type="ECO:0000256" key="1">
    <source>
        <dbReference type="ARBA" id="ARBA00022801"/>
    </source>
</evidence>
<feature type="active site" description="Nucleophile" evidence="4">
    <location>
        <position position="43"/>
    </location>
</feature>
<dbReference type="PANTHER" id="PTHR14226">
    <property type="entry name" value="NEUROPATHY TARGET ESTERASE/SWISS CHEESE D.MELANOGASTER"/>
    <property type="match status" value="1"/>
</dbReference>
<comment type="caution">
    <text evidence="6">The sequence shown here is derived from an EMBL/GenBank/DDBJ whole genome shotgun (WGS) entry which is preliminary data.</text>
</comment>
<evidence type="ECO:0000313" key="6">
    <source>
        <dbReference type="EMBL" id="MBO0903875.1"/>
    </source>
</evidence>
<dbReference type="SUPFAM" id="SSF52151">
    <property type="entry name" value="FabD/lysophospholipase-like"/>
    <property type="match status" value="1"/>
</dbReference>
<evidence type="ECO:0000256" key="4">
    <source>
        <dbReference type="PROSITE-ProRule" id="PRU01161"/>
    </source>
</evidence>
<feature type="short sequence motif" description="GXGXXG" evidence="4">
    <location>
        <begin position="14"/>
        <end position="19"/>
    </location>
</feature>
<keyword evidence="1 4" id="KW-0378">Hydrolase</keyword>
<dbReference type="Proteomes" id="UP000664288">
    <property type="component" value="Unassembled WGS sequence"/>
</dbReference>
<feature type="domain" description="PNPLA" evidence="5">
    <location>
        <begin position="10"/>
        <end position="185"/>
    </location>
</feature>
<feature type="active site" description="Proton acceptor" evidence="4">
    <location>
        <position position="172"/>
    </location>
</feature>
<organism evidence="6 7">
    <name type="scientific">Jiella sonneratiae</name>
    <dbReference type="NCBI Taxonomy" id="2816856"/>
    <lineage>
        <taxon>Bacteria</taxon>
        <taxon>Pseudomonadati</taxon>
        <taxon>Pseudomonadota</taxon>
        <taxon>Alphaproteobacteria</taxon>
        <taxon>Hyphomicrobiales</taxon>
        <taxon>Aurantimonadaceae</taxon>
        <taxon>Jiella</taxon>
    </lineage>
</organism>
<gene>
    <name evidence="6" type="ORF">J1C47_09500</name>
</gene>
<protein>
    <submittedName>
        <fullName evidence="6">Patatin-like phospholipase family protein</fullName>
    </submittedName>
</protein>
<name>A0ABS3J2I8_9HYPH</name>
<accession>A0ABS3J2I8</accession>
<keyword evidence="3 4" id="KW-0443">Lipid metabolism</keyword>
<dbReference type="InterPro" id="IPR050301">
    <property type="entry name" value="NTE"/>
</dbReference>
<dbReference type="PROSITE" id="PS51635">
    <property type="entry name" value="PNPLA"/>
    <property type="match status" value="1"/>
</dbReference>
<dbReference type="Gene3D" id="3.40.1090.10">
    <property type="entry name" value="Cytosolic phospholipase A2 catalytic domain"/>
    <property type="match status" value="2"/>
</dbReference>
<dbReference type="InterPro" id="IPR002641">
    <property type="entry name" value="PNPLA_dom"/>
</dbReference>
<proteinExistence type="predicted"/>
<dbReference type="EMBL" id="JAFMPY010000008">
    <property type="protein sequence ID" value="MBO0903875.1"/>
    <property type="molecule type" value="Genomic_DNA"/>
</dbReference>
<feature type="short sequence motif" description="GXSXG" evidence="4">
    <location>
        <begin position="41"/>
        <end position="45"/>
    </location>
</feature>